<feature type="compositionally biased region" description="Basic and acidic residues" evidence="1">
    <location>
        <begin position="97"/>
        <end position="107"/>
    </location>
</feature>
<evidence type="ECO:0000256" key="1">
    <source>
        <dbReference type="SAM" id="MobiDB-lite"/>
    </source>
</evidence>
<keyword evidence="3" id="KW-1185">Reference proteome</keyword>
<evidence type="ECO:0000313" key="2">
    <source>
        <dbReference type="EMBL" id="KAF7431623.1"/>
    </source>
</evidence>
<feature type="region of interest" description="Disordered" evidence="1">
    <location>
        <begin position="97"/>
        <end position="171"/>
    </location>
</feature>
<organism evidence="2 3">
    <name type="scientific">Vespula pensylvanica</name>
    <name type="common">Western yellow jacket</name>
    <name type="synonym">Wasp</name>
    <dbReference type="NCBI Taxonomy" id="30213"/>
    <lineage>
        <taxon>Eukaryota</taxon>
        <taxon>Metazoa</taxon>
        <taxon>Ecdysozoa</taxon>
        <taxon>Arthropoda</taxon>
        <taxon>Hexapoda</taxon>
        <taxon>Insecta</taxon>
        <taxon>Pterygota</taxon>
        <taxon>Neoptera</taxon>
        <taxon>Endopterygota</taxon>
        <taxon>Hymenoptera</taxon>
        <taxon>Apocrita</taxon>
        <taxon>Aculeata</taxon>
        <taxon>Vespoidea</taxon>
        <taxon>Vespidae</taxon>
        <taxon>Vespinae</taxon>
        <taxon>Vespula</taxon>
    </lineage>
</organism>
<proteinExistence type="predicted"/>
<dbReference type="AlphaFoldDB" id="A0A834P7R5"/>
<sequence>MVTVGPENLAQAKVEKADYLGITARPFPSTALPTELPKACASYSYITPELSRGMHHTSSYTHAHTTAFPFEEVFQASSSHKGDLVLLLSLINHRLDTEGFTRDRRQEQSPLENMEPSIQADTNQPSDPVDEEPVKVTRGKVVQSESLQNQEFLENKRFSNDRSNPNQSSYH</sequence>
<dbReference type="Proteomes" id="UP000600918">
    <property type="component" value="Unassembled WGS sequence"/>
</dbReference>
<protein>
    <submittedName>
        <fullName evidence="2">Uncharacterized protein</fullName>
    </submittedName>
</protein>
<name>A0A834P7R5_VESPE</name>
<reference evidence="2" key="1">
    <citation type="journal article" date="2020" name="G3 (Bethesda)">
        <title>High-Quality Assemblies for Three Invasive Social Wasps from the &lt;i&gt;Vespula&lt;/i&gt; Genus.</title>
        <authorList>
            <person name="Harrop T.W.R."/>
            <person name="Guhlin J."/>
            <person name="McLaughlin G.M."/>
            <person name="Permina E."/>
            <person name="Stockwell P."/>
            <person name="Gilligan J."/>
            <person name="Le Lec M.F."/>
            <person name="Gruber M.A.M."/>
            <person name="Quinn O."/>
            <person name="Lovegrove M."/>
            <person name="Duncan E.J."/>
            <person name="Remnant E.J."/>
            <person name="Van Eeckhoven J."/>
            <person name="Graham B."/>
            <person name="Knapp R.A."/>
            <person name="Langford K.W."/>
            <person name="Kronenberg Z."/>
            <person name="Press M.O."/>
            <person name="Eacker S.M."/>
            <person name="Wilson-Rankin E.E."/>
            <person name="Purcell J."/>
            <person name="Lester P.J."/>
            <person name="Dearden P.K."/>
        </authorList>
    </citation>
    <scope>NUCLEOTIDE SEQUENCE</scope>
    <source>
        <strain evidence="2">Volc-1</strain>
    </source>
</reference>
<feature type="compositionally biased region" description="Polar residues" evidence="1">
    <location>
        <begin position="143"/>
        <end position="152"/>
    </location>
</feature>
<accession>A0A834P7R5</accession>
<feature type="compositionally biased region" description="Polar residues" evidence="1">
    <location>
        <begin position="161"/>
        <end position="171"/>
    </location>
</feature>
<evidence type="ECO:0000313" key="3">
    <source>
        <dbReference type="Proteomes" id="UP000600918"/>
    </source>
</evidence>
<gene>
    <name evidence="2" type="ORF">H0235_004547</name>
</gene>
<dbReference type="EMBL" id="JACSDY010000003">
    <property type="protein sequence ID" value="KAF7431623.1"/>
    <property type="molecule type" value="Genomic_DNA"/>
</dbReference>
<comment type="caution">
    <text evidence="2">The sequence shown here is derived from an EMBL/GenBank/DDBJ whole genome shotgun (WGS) entry which is preliminary data.</text>
</comment>